<evidence type="ECO:0000256" key="1">
    <source>
        <dbReference type="SAM" id="SignalP"/>
    </source>
</evidence>
<reference evidence="2 3" key="1">
    <citation type="submission" date="2021-05" db="EMBL/GenBank/DDBJ databases">
        <title>A Polyphasic approach of four new species of the genus Ohtaekwangia: Ohtaekwangia histidinii sp. nov., Ohtaekwangia cretensis sp. nov., Ohtaekwangia indiensis sp. nov., Ohtaekwangia reichenbachii sp. nov. from diverse environment.</title>
        <authorList>
            <person name="Octaviana S."/>
        </authorList>
    </citation>
    <scope>NUCLEOTIDE SEQUENCE [LARGE SCALE GENOMIC DNA]</scope>
    <source>
        <strain evidence="2 3">PWU4</strain>
    </source>
</reference>
<keyword evidence="1" id="KW-0732">Signal</keyword>
<name>A0AAP2DN55_9BACT</name>
<evidence type="ECO:0000313" key="2">
    <source>
        <dbReference type="EMBL" id="MBT1699393.1"/>
    </source>
</evidence>
<evidence type="ECO:0008006" key="4">
    <source>
        <dbReference type="Google" id="ProtNLM"/>
    </source>
</evidence>
<evidence type="ECO:0000313" key="3">
    <source>
        <dbReference type="Proteomes" id="UP001319200"/>
    </source>
</evidence>
<dbReference type="PROSITE" id="PS51257">
    <property type="entry name" value="PROKAR_LIPOPROTEIN"/>
    <property type="match status" value="1"/>
</dbReference>
<sequence>MKLWKKYIAIICLTAAAAGCGDEDPTVEIDSVSAWGNEFYLREKVKVWMAVKTNDLPAARYTWTCQGGAFTQPQSLDENTWQAPREPGVYTVTCTVDVDGVKKTRSRQMNVLPIYYFDHFEKLPLSFAVGSGTSTVTQVIDATAKNGYLETRPNGSSTTRAWIQRAFADQELKVPFSTKATIAWTSNFPTGVINTGSAPNVVTTQNTMYYEWVLARDPDKQDNEYVDAVQFEWYPRGRSGGLPTDTGLPGGTQYNGVLRIRVRNIATGSVTFVSTYVNNTALAFNQNQLKTVALSIDASYRMFVHVAGTELINTGMLQTWRTASNGGAGSKDDMYVDTWRFAFASNTGSNVSVLRYDDPIAYHDGTVLK</sequence>
<dbReference type="RefSeq" id="WP_254167307.1">
    <property type="nucleotide sequence ID" value="NZ_JAHESF010000025.1"/>
</dbReference>
<feature type="chain" id="PRO_5042832209" description="PKD domain-containing protein" evidence="1">
    <location>
        <begin position="18"/>
        <end position="369"/>
    </location>
</feature>
<feature type="signal peptide" evidence="1">
    <location>
        <begin position="1"/>
        <end position="17"/>
    </location>
</feature>
<accession>A0AAP2DN55</accession>
<keyword evidence="3" id="KW-1185">Reference proteome</keyword>
<dbReference type="Proteomes" id="UP001319200">
    <property type="component" value="Unassembled WGS sequence"/>
</dbReference>
<gene>
    <name evidence="2" type="ORF">KK083_21025</name>
</gene>
<protein>
    <recommendedName>
        <fullName evidence="4">PKD domain-containing protein</fullName>
    </recommendedName>
</protein>
<organism evidence="2 3">
    <name type="scientific">Chryseosolibacter histidini</name>
    <dbReference type="NCBI Taxonomy" id="2782349"/>
    <lineage>
        <taxon>Bacteria</taxon>
        <taxon>Pseudomonadati</taxon>
        <taxon>Bacteroidota</taxon>
        <taxon>Cytophagia</taxon>
        <taxon>Cytophagales</taxon>
        <taxon>Chryseotaleaceae</taxon>
        <taxon>Chryseosolibacter</taxon>
    </lineage>
</organism>
<proteinExistence type="predicted"/>
<dbReference type="AlphaFoldDB" id="A0AAP2DN55"/>
<comment type="caution">
    <text evidence="2">The sequence shown here is derived from an EMBL/GenBank/DDBJ whole genome shotgun (WGS) entry which is preliminary data.</text>
</comment>
<dbReference type="EMBL" id="JAHESF010000025">
    <property type="protein sequence ID" value="MBT1699393.1"/>
    <property type="molecule type" value="Genomic_DNA"/>
</dbReference>